<sequence length="108" mass="11492">MGVETKVTKPGDGKNFPKVGDTITMHYEGRLENGTVFDSSYERKKPFTSKIGVGQLIAGWDEAVPKMSIGEKATLTISSDFGYGARGIPGLIPGGATLVFDVELLAIN</sequence>
<dbReference type="PANTHER" id="PTHR10516">
    <property type="entry name" value="PEPTIDYL-PROLYL CIS-TRANS ISOMERASE"/>
    <property type="match status" value="1"/>
</dbReference>
<comment type="catalytic activity">
    <reaction evidence="1 6">
        <text>[protein]-peptidylproline (omega=180) = [protein]-peptidylproline (omega=0)</text>
        <dbReference type="Rhea" id="RHEA:16237"/>
        <dbReference type="Rhea" id="RHEA-COMP:10747"/>
        <dbReference type="Rhea" id="RHEA-COMP:10748"/>
        <dbReference type="ChEBI" id="CHEBI:83833"/>
        <dbReference type="ChEBI" id="CHEBI:83834"/>
        <dbReference type="EC" id="5.2.1.8"/>
    </reaction>
</comment>
<organism evidence="8 9">
    <name type="scientific">Coemansia pectinata</name>
    <dbReference type="NCBI Taxonomy" id="1052879"/>
    <lineage>
        <taxon>Eukaryota</taxon>
        <taxon>Fungi</taxon>
        <taxon>Fungi incertae sedis</taxon>
        <taxon>Zoopagomycota</taxon>
        <taxon>Kickxellomycotina</taxon>
        <taxon>Kickxellomycetes</taxon>
        <taxon>Kickxellales</taxon>
        <taxon>Kickxellaceae</taxon>
        <taxon>Coemansia</taxon>
    </lineage>
</organism>
<dbReference type="GO" id="GO:0005737">
    <property type="term" value="C:cytoplasm"/>
    <property type="evidence" value="ECO:0007669"/>
    <property type="project" value="TreeGrafter"/>
</dbReference>
<evidence type="ECO:0000256" key="2">
    <source>
        <dbReference type="ARBA" id="ARBA00013194"/>
    </source>
</evidence>
<dbReference type="Gene3D" id="3.10.50.40">
    <property type="match status" value="1"/>
</dbReference>
<comment type="caution">
    <text evidence="8">The sequence shown here is derived from an EMBL/GenBank/DDBJ whole genome shotgun (WGS) entry which is preliminary data.</text>
</comment>
<evidence type="ECO:0000313" key="9">
    <source>
        <dbReference type="Proteomes" id="UP001140011"/>
    </source>
</evidence>
<dbReference type="OrthoDB" id="1902587at2759"/>
<evidence type="ECO:0000259" key="7">
    <source>
        <dbReference type="PROSITE" id="PS50059"/>
    </source>
</evidence>
<dbReference type="EC" id="5.2.1.8" evidence="2 6"/>
<evidence type="ECO:0000256" key="3">
    <source>
        <dbReference type="ARBA" id="ARBA00023110"/>
    </source>
</evidence>
<proteinExistence type="inferred from homology"/>
<name>A0A9W8GZM9_9FUNG</name>
<dbReference type="InterPro" id="IPR050689">
    <property type="entry name" value="FKBP-type_PPIase"/>
</dbReference>
<dbReference type="PROSITE" id="PS50059">
    <property type="entry name" value="FKBP_PPIASE"/>
    <property type="match status" value="1"/>
</dbReference>
<dbReference type="GO" id="GO:0003755">
    <property type="term" value="F:peptidyl-prolyl cis-trans isomerase activity"/>
    <property type="evidence" value="ECO:0007669"/>
    <property type="project" value="UniProtKB-KW"/>
</dbReference>
<dbReference type="InterPro" id="IPR046357">
    <property type="entry name" value="PPIase_dom_sf"/>
</dbReference>
<dbReference type="AlphaFoldDB" id="A0A9W8GZM9"/>
<dbReference type="Pfam" id="PF00254">
    <property type="entry name" value="FKBP_C"/>
    <property type="match status" value="1"/>
</dbReference>
<dbReference type="Proteomes" id="UP001140011">
    <property type="component" value="Unassembled WGS sequence"/>
</dbReference>
<evidence type="ECO:0000256" key="5">
    <source>
        <dbReference type="ARBA" id="ARBA00038106"/>
    </source>
</evidence>
<dbReference type="InterPro" id="IPR001179">
    <property type="entry name" value="PPIase_FKBP_dom"/>
</dbReference>
<comment type="similarity">
    <text evidence="5">Belongs to the FKBP-type PPIase family. FKBP1 subfamily.</text>
</comment>
<dbReference type="FunFam" id="3.10.50.40:FF:000025">
    <property type="entry name" value="Peptidylprolyl isomerase"/>
    <property type="match status" value="1"/>
</dbReference>
<evidence type="ECO:0000256" key="6">
    <source>
        <dbReference type="PROSITE-ProRule" id="PRU00277"/>
    </source>
</evidence>
<reference evidence="8" key="1">
    <citation type="submission" date="2022-07" db="EMBL/GenBank/DDBJ databases">
        <title>Phylogenomic reconstructions and comparative analyses of Kickxellomycotina fungi.</title>
        <authorList>
            <person name="Reynolds N.K."/>
            <person name="Stajich J.E."/>
            <person name="Barry K."/>
            <person name="Grigoriev I.V."/>
            <person name="Crous P."/>
            <person name="Smith M.E."/>
        </authorList>
    </citation>
    <scope>NUCLEOTIDE SEQUENCE</scope>
    <source>
        <strain evidence="8">BCRC 34297</strain>
    </source>
</reference>
<dbReference type="PANTHER" id="PTHR10516:SF443">
    <property type="entry name" value="FK506-BINDING PROTEIN 59-RELATED"/>
    <property type="match status" value="1"/>
</dbReference>
<feature type="domain" description="PPIase FKBP-type" evidence="7">
    <location>
        <begin position="20"/>
        <end position="108"/>
    </location>
</feature>
<evidence type="ECO:0000256" key="1">
    <source>
        <dbReference type="ARBA" id="ARBA00000971"/>
    </source>
</evidence>
<accession>A0A9W8GZM9</accession>
<dbReference type="SUPFAM" id="SSF54534">
    <property type="entry name" value="FKBP-like"/>
    <property type="match status" value="1"/>
</dbReference>
<evidence type="ECO:0000313" key="8">
    <source>
        <dbReference type="EMBL" id="KAJ2754371.1"/>
    </source>
</evidence>
<keyword evidence="9" id="KW-1185">Reference proteome</keyword>
<keyword evidence="4 6" id="KW-0413">Isomerase</keyword>
<protein>
    <recommendedName>
        <fullName evidence="2 6">peptidylprolyl isomerase</fullName>
        <ecNumber evidence="2 6">5.2.1.8</ecNumber>
    </recommendedName>
</protein>
<dbReference type="EMBL" id="JANBUH010000122">
    <property type="protein sequence ID" value="KAJ2754371.1"/>
    <property type="molecule type" value="Genomic_DNA"/>
</dbReference>
<evidence type="ECO:0000256" key="4">
    <source>
        <dbReference type="ARBA" id="ARBA00023235"/>
    </source>
</evidence>
<keyword evidence="3 6" id="KW-0697">Rotamase</keyword>
<gene>
    <name evidence="8" type="primary">FKH1</name>
    <name evidence="8" type="ORF">GGI19_002462</name>
</gene>